<dbReference type="InterPro" id="IPR000014">
    <property type="entry name" value="PAS"/>
</dbReference>
<keyword evidence="12" id="KW-1185">Reference proteome</keyword>
<keyword evidence="11" id="KW-0547">Nucleotide-binding</keyword>
<feature type="region of interest" description="Disordered" evidence="7">
    <location>
        <begin position="1"/>
        <end position="26"/>
    </location>
</feature>
<evidence type="ECO:0000256" key="4">
    <source>
        <dbReference type="ARBA" id="ARBA00022679"/>
    </source>
</evidence>
<feature type="compositionally biased region" description="Low complexity" evidence="7">
    <location>
        <begin position="17"/>
        <end position="26"/>
    </location>
</feature>
<dbReference type="InterPro" id="IPR013656">
    <property type="entry name" value="PAS_4"/>
</dbReference>
<dbReference type="EMBL" id="JAQNDM010000002">
    <property type="protein sequence ID" value="MDC0714105.1"/>
    <property type="molecule type" value="Genomic_DNA"/>
</dbReference>
<evidence type="ECO:0000313" key="12">
    <source>
        <dbReference type="Proteomes" id="UP001221838"/>
    </source>
</evidence>
<evidence type="ECO:0000256" key="3">
    <source>
        <dbReference type="ARBA" id="ARBA00022553"/>
    </source>
</evidence>
<name>A0ABT5DKB5_9BACT</name>
<dbReference type="SUPFAM" id="SSF55785">
    <property type="entry name" value="PYP-like sensor domain (PAS domain)"/>
    <property type="match status" value="2"/>
</dbReference>
<dbReference type="InterPro" id="IPR005467">
    <property type="entry name" value="His_kinase_dom"/>
</dbReference>
<dbReference type="Pfam" id="PF13426">
    <property type="entry name" value="PAS_9"/>
    <property type="match status" value="1"/>
</dbReference>
<evidence type="ECO:0000256" key="7">
    <source>
        <dbReference type="SAM" id="MobiDB-lite"/>
    </source>
</evidence>
<feature type="domain" description="Histidine kinase" evidence="8">
    <location>
        <begin position="338"/>
        <end position="558"/>
    </location>
</feature>
<dbReference type="Pfam" id="PF02518">
    <property type="entry name" value="HATPase_c"/>
    <property type="match status" value="1"/>
</dbReference>
<keyword evidence="11" id="KW-0067">ATP-binding</keyword>
<dbReference type="GO" id="GO:0005524">
    <property type="term" value="F:ATP binding"/>
    <property type="evidence" value="ECO:0007669"/>
    <property type="project" value="UniProtKB-KW"/>
</dbReference>
<evidence type="ECO:0000259" key="10">
    <source>
        <dbReference type="PROSITE" id="PS50113"/>
    </source>
</evidence>
<dbReference type="RefSeq" id="WP_272144639.1">
    <property type="nucleotide sequence ID" value="NZ_JAQNDM010000002.1"/>
</dbReference>
<evidence type="ECO:0000256" key="1">
    <source>
        <dbReference type="ARBA" id="ARBA00000085"/>
    </source>
</evidence>
<dbReference type="InterPro" id="IPR003594">
    <property type="entry name" value="HATPase_dom"/>
</dbReference>
<dbReference type="SMART" id="SM00388">
    <property type="entry name" value="HisKA"/>
    <property type="match status" value="1"/>
</dbReference>
<dbReference type="PROSITE" id="PS50109">
    <property type="entry name" value="HIS_KIN"/>
    <property type="match status" value="1"/>
</dbReference>
<dbReference type="Gene3D" id="3.30.450.20">
    <property type="entry name" value="PAS domain"/>
    <property type="match status" value="2"/>
</dbReference>
<feature type="domain" description="PAC" evidence="10">
    <location>
        <begin position="100"/>
        <end position="152"/>
    </location>
</feature>
<dbReference type="SMART" id="SM00387">
    <property type="entry name" value="HATPase_c"/>
    <property type="match status" value="1"/>
</dbReference>
<evidence type="ECO:0000256" key="2">
    <source>
        <dbReference type="ARBA" id="ARBA00012438"/>
    </source>
</evidence>
<reference evidence="11 12" key="1">
    <citation type="submission" date="2022-11" db="EMBL/GenBank/DDBJ databases">
        <title>Minimal conservation of predation-associated metabolite biosynthetic gene clusters underscores biosynthetic potential of Myxococcota including descriptions for ten novel species: Archangium lansinium sp. nov., Myxococcus landrumus sp. nov., Nannocystis bai.</title>
        <authorList>
            <person name="Ahearne A."/>
            <person name="Stevens C."/>
            <person name="Dowd S."/>
        </authorList>
    </citation>
    <scope>NUCLEOTIDE SEQUENCE [LARGE SCALE GENOMIC DNA]</scope>
    <source>
        <strain evidence="11 12">NCWAL01</strain>
    </source>
</reference>
<dbReference type="InterPro" id="IPR036890">
    <property type="entry name" value="HATPase_C_sf"/>
</dbReference>
<dbReference type="PROSITE" id="PS50113">
    <property type="entry name" value="PAC"/>
    <property type="match status" value="2"/>
</dbReference>
<dbReference type="InterPro" id="IPR000700">
    <property type="entry name" value="PAS-assoc_C"/>
</dbReference>
<dbReference type="InterPro" id="IPR003661">
    <property type="entry name" value="HisK_dim/P_dom"/>
</dbReference>
<evidence type="ECO:0000259" key="9">
    <source>
        <dbReference type="PROSITE" id="PS50112"/>
    </source>
</evidence>
<comment type="catalytic activity">
    <reaction evidence="1">
        <text>ATP + protein L-histidine = ADP + protein N-phospho-L-histidine.</text>
        <dbReference type="EC" id="2.7.13.3"/>
    </reaction>
</comment>
<organism evidence="11 12">
    <name type="scientific">Stigmatella ashevillensis</name>
    <dbReference type="NCBI Taxonomy" id="2995309"/>
    <lineage>
        <taxon>Bacteria</taxon>
        <taxon>Pseudomonadati</taxon>
        <taxon>Myxococcota</taxon>
        <taxon>Myxococcia</taxon>
        <taxon>Myxococcales</taxon>
        <taxon>Cystobacterineae</taxon>
        <taxon>Archangiaceae</taxon>
        <taxon>Stigmatella</taxon>
    </lineage>
</organism>
<sequence length="561" mass="61259">MSSTAPLLPSNAQTGEPSSPGSPAPSQEQLILLRLLDAVTDPLLFTNAEGHLHIANARARELLVAGEGASEGHRRAVELNQHLFATALASAATGGASSVRRRELSLVDPLQGTDLLFELVTTPMREANGLLGVVSVLRNVTDLGRATQALGESYRRLRASEQEARSERLRLDLILDSVANPIILTDPSGSIVLMNDPAERLFSTPADNGEASRRRVRTNDAHFSSFLSHLLSQGGARRWRGELHLLEPATGTPLPMEAVASKVLTDQGETASIVTLLHDRTETREKARLLEQLKTASSELEAKVHTATAELAEQNEKLRRQALQLEQASAAKSQFLANMSHEFRTPLNAILGYTNMLLQGVSGEMMPTQKRNLQRIDSNGRHLLQVINEILDITRIEAGRMPLNLSDFELPELIQEVMAELDPIIARTKLVVDTALPARLPEVHSDRQKVKQIVLNLLSNSLKFTHEGSVQVNAEYQSSVSLVLISVKDTGIGIAQEHQEKIFDDFQQVDSSPTRAYGGTGLGLSICRRLAAMLGGRITVQSALGQGSTFTLHLPRRTRRT</sequence>
<keyword evidence="6" id="KW-0175">Coiled coil</keyword>
<proteinExistence type="predicted"/>
<dbReference type="InterPro" id="IPR004358">
    <property type="entry name" value="Sig_transdc_His_kin-like_C"/>
</dbReference>
<comment type="caution">
    <text evidence="11">The sequence shown here is derived from an EMBL/GenBank/DDBJ whole genome shotgun (WGS) entry which is preliminary data.</text>
</comment>
<evidence type="ECO:0000256" key="6">
    <source>
        <dbReference type="SAM" id="Coils"/>
    </source>
</evidence>
<dbReference type="CDD" id="cd00082">
    <property type="entry name" value="HisKA"/>
    <property type="match status" value="1"/>
</dbReference>
<keyword evidence="5" id="KW-0418">Kinase</keyword>
<dbReference type="Pfam" id="PF08448">
    <property type="entry name" value="PAS_4"/>
    <property type="match status" value="1"/>
</dbReference>
<feature type="domain" description="PAC" evidence="10">
    <location>
        <begin position="239"/>
        <end position="292"/>
    </location>
</feature>
<dbReference type="PANTHER" id="PTHR43047">
    <property type="entry name" value="TWO-COMPONENT HISTIDINE PROTEIN KINASE"/>
    <property type="match status" value="1"/>
</dbReference>
<dbReference type="CDD" id="cd16922">
    <property type="entry name" value="HATPase_EvgS-ArcB-TorS-like"/>
    <property type="match status" value="1"/>
</dbReference>
<dbReference type="PROSITE" id="PS50112">
    <property type="entry name" value="PAS"/>
    <property type="match status" value="1"/>
</dbReference>
<feature type="compositionally biased region" description="Polar residues" evidence="7">
    <location>
        <begin position="1"/>
        <end position="16"/>
    </location>
</feature>
<dbReference type="SUPFAM" id="SSF47384">
    <property type="entry name" value="Homodimeric domain of signal transducing histidine kinase"/>
    <property type="match status" value="1"/>
</dbReference>
<evidence type="ECO:0000313" key="11">
    <source>
        <dbReference type="EMBL" id="MDC0714105.1"/>
    </source>
</evidence>
<gene>
    <name evidence="11" type="ORF">POL68_36910</name>
</gene>
<dbReference type="Gene3D" id="1.10.287.130">
    <property type="match status" value="1"/>
</dbReference>
<dbReference type="EC" id="2.7.13.3" evidence="2"/>
<dbReference type="InterPro" id="IPR036097">
    <property type="entry name" value="HisK_dim/P_sf"/>
</dbReference>
<dbReference type="InterPro" id="IPR035965">
    <property type="entry name" value="PAS-like_dom_sf"/>
</dbReference>
<dbReference type="Pfam" id="PF00512">
    <property type="entry name" value="HisKA"/>
    <property type="match status" value="1"/>
</dbReference>
<dbReference type="PRINTS" id="PR00344">
    <property type="entry name" value="BCTRLSENSOR"/>
</dbReference>
<protein>
    <recommendedName>
        <fullName evidence="2">histidine kinase</fullName>
        <ecNumber evidence="2">2.7.13.3</ecNumber>
    </recommendedName>
</protein>
<accession>A0ABT5DKB5</accession>
<feature type="domain" description="PAS" evidence="9">
    <location>
        <begin position="167"/>
        <end position="203"/>
    </location>
</feature>
<dbReference type="SUPFAM" id="SSF55874">
    <property type="entry name" value="ATPase domain of HSP90 chaperone/DNA topoisomerase II/histidine kinase"/>
    <property type="match status" value="1"/>
</dbReference>
<dbReference type="Proteomes" id="UP001221838">
    <property type="component" value="Unassembled WGS sequence"/>
</dbReference>
<keyword evidence="4" id="KW-0808">Transferase</keyword>
<evidence type="ECO:0000256" key="5">
    <source>
        <dbReference type="ARBA" id="ARBA00022777"/>
    </source>
</evidence>
<keyword evidence="3" id="KW-0597">Phosphoprotein</keyword>
<feature type="coiled-coil region" evidence="6">
    <location>
        <begin position="290"/>
        <end position="331"/>
    </location>
</feature>
<evidence type="ECO:0000259" key="8">
    <source>
        <dbReference type="PROSITE" id="PS50109"/>
    </source>
</evidence>
<dbReference type="Gene3D" id="3.30.565.10">
    <property type="entry name" value="Histidine kinase-like ATPase, C-terminal domain"/>
    <property type="match status" value="1"/>
</dbReference>